<keyword evidence="3" id="KW-0963">Cytoplasm</keyword>
<dbReference type="PANTHER" id="PTHR19302">
    <property type="entry name" value="GAMMA TUBULIN COMPLEX PROTEIN"/>
    <property type="match status" value="1"/>
</dbReference>
<reference evidence="8 9" key="1">
    <citation type="submission" date="2015-12" db="EMBL/GenBank/DDBJ databases">
        <title>Dictyostelia acquired genes for synthesis and detection of signals that induce cell-type specialization by lateral gene transfer from prokaryotes.</title>
        <authorList>
            <person name="Gloeckner G."/>
            <person name="Schaap P."/>
        </authorList>
    </citation>
    <scope>NUCLEOTIDE SEQUENCE [LARGE SCALE GENOMIC DNA]</scope>
    <source>
        <strain evidence="8 9">TK</strain>
    </source>
</reference>
<dbReference type="FunCoup" id="A0A152A556">
    <property type="interactions" value="703"/>
</dbReference>
<feature type="domain" description="Gamma tubulin complex component C-terminal" evidence="6">
    <location>
        <begin position="381"/>
        <end position="694"/>
    </location>
</feature>
<dbReference type="GO" id="GO:0000930">
    <property type="term" value="C:gamma-tubulin complex"/>
    <property type="evidence" value="ECO:0007669"/>
    <property type="project" value="TreeGrafter"/>
</dbReference>
<comment type="caution">
    <text evidence="8">The sequence shown here is derived from an EMBL/GenBank/DDBJ whole genome shotgun (WGS) entry which is preliminary data.</text>
</comment>
<evidence type="ECO:0000256" key="5">
    <source>
        <dbReference type="ARBA" id="ARBA00023212"/>
    </source>
</evidence>
<dbReference type="GO" id="GO:0051011">
    <property type="term" value="F:microtubule minus-end binding"/>
    <property type="evidence" value="ECO:0007669"/>
    <property type="project" value="TreeGrafter"/>
</dbReference>
<evidence type="ECO:0000313" key="8">
    <source>
        <dbReference type="EMBL" id="KYR01195.1"/>
    </source>
</evidence>
<evidence type="ECO:0000256" key="1">
    <source>
        <dbReference type="ARBA" id="ARBA00004245"/>
    </source>
</evidence>
<dbReference type="GO" id="GO:0051225">
    <property type="term" value="P:spindle assembly"/>
    <property type="evidence" value="ECO:0007669"/>
    <property type="project" value="TreeGrafter"/>
</dbReference>
<evidence type="ECO:0000256" key="2">
    <source>
        <dbReference type="ARBA" id="ARBA00010337"/>
    </source>
</evidence>
<dbReference type="Proteomes" id="UP000076078">
    <property type="component" value="Unassembled WGS sequence"/>
</dbReference>
<organism evidence="8 9">
    <name type="scientific">Tieghemostelium lacteum</name>
    <name type="common">Slime mold</name>
    <name type="synonym">Dictyostelium lacteum</name>
    <dbReference type="NCBI Taxonomy" id="361077"/>
    <lineage>
        <taxon>Eukaryota</taxon>
        <taxon>Amoebozoa</taxon>
        <taxon>Evosea</taxon>
        <taxon>Eumycetozoa</taxon>
        <taxon>Dictyostelia</taxon>
        <taxon>Dictyosteliales</taxon>
        <taxon>Raperosteliaceae</taxon>
        <taxon>Tieghemostelium</taxon>
    </lineage>
</organism>
<dbReference type="OMA" id="FVNNLWS"/>
<protein>
    <submittedName>
        <fullName evidence="8">Spindle pole body component 98</fullName>
    </submittedName>
</protein>
<dbReference type="PANTHER" id="PTHR19302:SF14">
    <property type="entry name" value="GAMMA-TUBULIN COMPLEX COMPONENT 3"/>
    <property type="match status" value="1"/>
</dbReference>
<dbReference type="InterPro" id="IPR040457">
    <property type="entry name" value="GCP_C"/>
</dbReference>
<gene>
    <name evidence="8" type="ORF">DLAC_02312</name>
</gene>
<dbReference type="GO" id="GO:0051321">
    <property type="term" value="P:meiotic cell cycle"/>
    <property type="evidence" value="ECO:0007669"/>
    <property type="project" value="TreeGrafter"/>
</dbReference>
<dbReference type="GO" id="GO:0031122">
    <property type="term" value="P:cytoplasmic microtubule organization"/>
    <property type="evidence" value="ECO:0007669"/>
    <property type="project" value="TreeGrafter"/>
</dbReference>
<evidence type="ECO:0000259" key="7">
    <source>
        <dbReference type="Pfam" id="PF17681"/>
    </source>
</evidence>
<sequence length="703" mass="82676">MNFVNKPILNTEDPIVLKKRNELVTDLTPAITNFISPDDFASNNLNIKFKDQLNFNSNNLINIEEDLLVKDIIYVFQGIDGTYIKFDYKLDSYVIDKKLSITKPKRDLIGRLGEFGWLFKKVIKFVNNSDFKNKGLTNQSFCSSINDELVEFYRLITILESQINRNLLMIHNNNNNINNRITDKEYQIENLTLKRMFVWIQEPLKKLKVIVSLIDSVGYQMKGGEILSVIEMQSKHGDQVICDLVKTIQIKTSQPVFAMIKTWIFEGILQDPFKEFFIQQNHSLPNERIWKERFVLAPKLIPCFLSLIISKRILVIGKSINYMKEFFSGKDYNIPPEYYRSNSGVSIDYEHLSELDLIIDQVSKLSSERLLKIVLEKFKFIDHLKALKRYLLLGQGDFIQYLMDLVGEDLLKPVKEVMRHKLLNSLETAIRNSNVQFDDPDLKNRLDISLLEAKEKSIGWDIFSLDYHVDAPLNTILRSTDIVKYKKIFHFMWGIKRVEFSLNSIWRKFRASGESLRSLSLYLADFHQDIHRSHLLMNEMILFLRNLQYYIMFEVLECSWKQLVKEIQEAQDLDQLIDSHIQYLHDISSKTFLSNSESTYEAFKILQSKIIKFTNLQYNLFKLTIAIQNNQKKVSQSTQMIAQELQTYRNHLNNTHQEYTKQLNIFQSEISLLKFNQDLNPISLTYMLDFNEFYKNNKSSNII</sequence>
<evidence type="ECO:0000259" key="6">
    <source>
        <dbReference type="Pfam" id="PF04130"/>
    </source>
</evidence>
<dbReference type="GO" id="GO:0007020">
    <property type="term" value="P:microtubule nucleation"/>
    <property type="evidence" value="ECO:0007669"/>
    <property type="project" value="InterPro"/>
</dbReference>
<accession>A0A152A556</accession>
<dbReference type="AlphaFoldDB" id="A0A152A556"/>
<dbReference type="GO" id="GO:0043015">
    <property type="term" value="F:gamma-tubulin binding"/>
    <property type="evidence" value="ECO:0007669"/>
    <property type="project" value="InterPro"/>
</dbReference>
<proteinExistence type="inferred from homology"/>
<evidence type="ECO:0000313" key="9">
    <source>
        <dbReference type="Proteomes" id="UP000076078"/>
    </source>
</evidence>
<feature type="domain" description="Gamma tubulin complex component protein N-terminal" evidence="7">
    <location>
        <begin position="69"/>
        <end position="377"/>
    </location>
</feature>
<evidence type="ECO:0000256" key="4">
    <source>
        <dbReference type="ARBA" id="ARBA00022701"/>
    </source>
</evidence>
<evidence type="ECO:0000256" key="3">
    <source>
        <dbReference type="ARBA" id="ARBA00022490"/>
    </source>
</evidence>
<dbReference type="InterPro" id="IPR007259">
    <property type="entry name" value="GCP"/>
</dbReference>
<keyword evidence="4" id="KW-0493">Microtubule</keyword>
<comment type="similarity">
    <text evidence="2">Belongs to the TUBGCP family.</text>
</comment>
<dbReference type="EMBL" id="LODT01000011">
    <property type="protein sequence ID" value="KYR01195.1"/>
    <property type="molecule type" value="Genomic_DNA"/>
</dbReference>
<dbReference type="GO" id="GO:0000278">
    <property type="term" value="P:mitotic cell cycle"/>
    <property type="evidence" value="ECO:0007669"/>
    <property type="project" value="TreeGrafter"/>
</dbReference>
<dbReference type="Gene3D" id="1.20.120.1900">
    <property type="entry name" value="Gamma-tubulin complex, C-terminal domain"/>
    <property type="match status" value="1"/>
</dbReference>
<dbReference type="InterPro" id="IPR041470">
    <property type="entry name" value="GCP_N"/>
</dbReference>
<name>A0A152A556_TIELA</name>
<dbReference type="FunFam" id="1.20.120.1900:FF:000003">
    <property type="entry name" value="Gamma-tubulin complex component"/>
    <property type="match status" value="1"/>
</dbReference>
<keyword evidence="5" id="KW-0206">Cytoskeleton</keyword>
<keyword evidence="9" id="KW-1185">Reference proteome</keyword>
<dbReference type="STRING" id="361077.A0A152A556"/>
<dbReference type="Pfam" id="PF17681">
    <property type="entry name" value="GCP_N_terminal"/>
    <property type="match status" value="1"/>
</dbReference>
<dbReference type="InParanoid" id="A0A152A556"/>
<dbReference type="GO" id="GO:0005874">
    <property type="term" value="C:microtubule"/>
    <property type="evidence" value="ECO:0007669"/>
    <property type="project" value="UniProtKB-KW"/>
</dbReference>
<dbReference type="Pfam" id="PF04130">
    <property type="entry name" value="GCP_C_terminal"/>
    <property type="match status" value="1"/>
</dbReference>
<dbReference type="GO" id="GO:0000922">
    <property type="term" value="C:spindle pole"/>
    <property type="evidence" value="ECO:0007669"/>
    <property type="project" value="InterPro"/>
</dbReference>
<comment type="subcellular location">
    <subcellularLocation>
        <location evidence="1">Cytoplasm</location>
        <location evidence="1">Cytoskeleton</location>
    </subcellularLocation>
</comment>
<dbReference type="InterPro" id="IPR042241">
    <property type="entry name" value="GCP_C_sf"/>
</dbReference>
<dbReference type="OrthoDB" id="5860513at2759"/>